<dbReference type="PROSITE" id="PS00941">
    <property type="entry name" value="CARBOXYLESTERASE_B_2"/>
    <property type="match status" value="1"/>
</dbReference>
<evidence type="ECO:0000256" key="1">
    <source>
        <dbReference type="ARBA" id="ARBA00005964"/>
    </source>
</evidence>
<name>A0A226E1F1_FOLCA</name>
<evidence type="ECO:0000259" key="7">
    <source>
        <dbReference type="Pfam" id="PF00135"/>
    </source>
</evidence>
<dbReference type="InterPro" id="IPR019826">
    <property type="entry name" value="Carboxylesterase_B_AS"/>
</dbReference>
<feature type="region of interest" description="Disordered" evidence="5">
    <location>
        <begin position="180"/>
        <end position="202"/>
    </location>
</feature>
<dbReference type="InterPro" id="IPR002018">
    <property type="entry name" value="CarbesteraseB"/>
</dbReference>
<keyword evidence="6" id="KW-0732">Signal</keyword>
<evidence type="ECO:0000313" key="8">
    <source>
        <dbReference type="EMBL" id="OXA51565.1"/>
    </source>
</evidence>
<feature type="compositionally biased region" description="Polar residues" evidence="5">
    <location>
        <begin position="132"/>
        <end position="143"/>
    </location>
</feature>
<dbReference type="InterPro" id="IPR029058">
    <property type="entry name" value="AB_hydrolase_fold"/>
</dbReference>
<proteinExistence type="inferred from homology"/>
<feature type="compositionally biased region" description="Polar residues" evidence="5">
    <location>
        <begin position="57"/>
        <end position="66"/>
    </location>
</feature>
<keyword evidence="4" id="KW-0325">Glycoprotein</keyword>
<feature type="compositionally biased region" description="Polar residues" evidence="5">
    <location>
        <begin position="97"/>
        <end position="122"/>
    </location>
</feature>
<dbReference type="SUPFAM" id="SSF53474">
    <property type="entry name" value="alpha/beta-Hydrolases"/>
    <property type="match status" value="1"/>
</dbReference>
<evidence type="ECO:0000256" key="3">
    <source>
        <dbReference type="ARBA" id="ARBA00022801"/>
    </source>
</evidence>
<sequence>MVFTAAAHLINMFCNMVPCSVTQPPPQAFIRDNYNWAGSSTTTPTPFYYDVPPTSHLPKNSSSGQEQLEFNFNSDELALSARSKRLLGHPRHRSRSKNPYPQNNRGQNQARQSRMTVTTPYSTPVARRSRTDQLSGGSPGQSRGLNSVLPNIFSAVPVIPVLFNNLNGLVRSMTNTIESSVGGRGGDGIGDRSGRSGAGFEPPLPIVSTQYGDLEGYFMGTMKGRRISAFEGVPFAEPPIGKYRFRPPVPKFPWKSIYPAKKTGSSCSQAHPLDFFMVTGSEDCLFLNVYTPQIRQGSTSPKLPILFLIHGGSFQYGSSAEYGPTYLLDEEVILVTANYRLGPLGFLSTGDEQSPGNYGLKDQALALKWVYENIEEFGGDKNRITIMGQSAGGVSAHLHLIANKTTAYFQSGVSLSGSAFGFWPIVEKKRSQELGRKLASAVNCRRSSSREMMRCLRSVNPHVITAAQMQLYEWIPFHPLVLFAPVIEDETPDAFLTRRPEQAYETGEVMDKPWIFGQTSQEGHFDIYFMRLMMQAPSIALNGRRYLPIILDYGRTTRQPLTSQITEKLLQFYGGALIGQGINMRSISDMYTDRFYTSTIRKAIKSHSAIAPDSTYAYVFDYKGKYNLGSLFGSPESEWGVSHTEDMFFYFNSSVYHHGLQRDDNEYGLSQIMTDFLANFVSTGTPMHMNANNSEVPFWDPVNPSSTSEPLQYLRIRKELSMMADPFSERVQFWESLGLD</sequence>
<dbReference type="InterPro" id="IPR019819">
    <property type="entry name" value="Carboxylesterase_B_CS"/>
</dbReference>
<reference evidence="8 9" key="1">
    <citation type="submission" date="2015-12" db="EMBL/GenBank/DDBJ databases">
        <title>The genome of Folsomia candida.</title>
        <authorList>
            <person name="Faddeeva A."/>
            <person name="Derks M.F."/>
            <person name="Anvar Y."/>
            <person name="Smit S."/>
            <person name="Van Straalen N."/>
            <person name="Roelofs D."/>
        </authorList>
    </citation>
    <scope>NUCLEOTIDE SEQUENCE [LARGE SCALE GENOMIC DNA]</scope>
    <source>
        <strain evidence="8 9">VU population</strain>
        <tissue evidence="8">Whole body</tissue>
    </source>
</reference>
<feature type="chain" id="PRO_5012352860" evidence="6">
    <location>
        <begin position="23"/>
        <end position="740"/>
    </location>
</feature>
<dbReference type="AlphaFoldDB" id="A0A226E1F1"/>
<keyword evidence="3" id="KW-0378">Hydrolase</keyword>
<dbReference type="PANTHER" id="PTHR11559">
    <property type="entry name" value="CARBOXYLESTERASE"/>
    <property type="match status" value="1"/>
</dbReference>
<gene>
    <name evidence="8" type="ORF">Fcan01_13780</name>
</gene>
<protein>
    <submittedName>
        <fullName evidence="8">Venom carboxylesterase-6</fullName>
    </submittedName>
</protein>
<dbReference type="Pfam" id="PF00135">
    <property type="entry name" value="COesterase"/>
    <property type="match status" value="1"/>
</dbReference>
<evidence type="ECO:0000256" key="6">
    <source>
        <dbReference type="SAM" id="SignalP"/>
    </source>
</evidence>
<evidence type="ECO:0000256" key="4">
    <source>
        <dbReference type="ARBA" id="ARBA00023180"/>
    </source>
</evidence>
<organism evidence="8 9">
    <name type="scientific">Folsomia candida</name>
    <name type="common">Springtail</name>
    <dbReference type="NCBI Taxonomy" id="158441"/>
    <lineage>
        <taxon>Eukaryota</taxon>
        <taxon>Metazoa</taxon>
        <taxon>Ecdysozoa</taxon>
        <taxon>Arthropoda</taxon>
        <taxon>Hexapoda</taxon>
        <taxon>Collembola</taxon>
        <taxon>Entomobryomorpha</taxon>
        <taxon>Isotomoidea</taxon>
        <taxon>Isotomidae</taxon>
        <taxon>Proisotominae</taxon>
        <taxon>Folsomia</taxon>
    </lineage>
</organism>
<accession>A0A226E1F1</accession>
<feature type="domain" description="Carboxylesterase type B" evidence="7">
    <location>
        <begin position="205"/>
        <end position="734"/>
    </location>
</feature>
<comment type="similarity">
    <text evidence="1">Belongs to the type-B carboxylesterase/lipase family.</text>
</comment>
<dbReference type="InterPro" id="IPR050309">
    <property type="entry name" value="Type-B_Carboxylest/Lipase"/>
</dbReference>
<feature type="region of interest" description="Disordered" evidence="5">
    <location>
        <begin position="47"/>
        <end position="66"/>
    </location>
</feature>
<keyword evidence="2" id="KW-0719">Serine esterase</keyword>
<feature type="compositionally biased region" description="Basic residues" evidence="5">
    <location>
        <begin position="85"/>
        <end position="96"/>
    </location>
</feature>
<dbReference type="OrthoDB" id="6846267at2759"/>
<evidence type="ECO:0000256" key="2">
    <source>
        <dbReference type="ARBA" id="ARBA00022487"/>
    </source>
</evidence>
<dbReference type="Proteomes" id="UP000198287">
    <property type="component" value="Unassembled WGS sequence"/>
</dbReference>
<evidence type="ECO:0000313" key="9">
    <source>
        <dbReference type="Proteomes" id="UP000198287"/>
    </source>
</evidence>
<dbReference type="PROSITE" id="PS00122">
    <property type="entry name" value="CARBOXYLESTERASE_B_1"/>
    <property type="match status" value="1"/>
</dbReference>
<dbReference type="GO" id="GO:0052689">
    <property type="term" value="F:carboxylic ester hydrolase activity"/>
    <property type="evidence" value="ECO:0007669"/>
    <property type="project" value="UniProtKB-KW"/>
</dbReference>
<dbReference type="EMBL" id="LNIX01000007">
    <property type="protein sequence ID" value="OXA51565.1"/>
    <property type="molecule type" value="Genomic_DNA"/>
</dbReference>
<dbReference type="OMA" id="EWIPFHP"/>
<keyword evidence="9" id="KW-1185">Reference proteome</keyword>
<evidence type="ECO:0000256" key="5">
    <source>
        <dbReference type="SAM" id="MobiDB-lite"/>
    </source>
</evidence>
<comment type="caution">
    <text evidence="8">The sequence shown here is derived from an EMBL/GenBank/DDBJ whole genome shotgun (WGS) entry which is preliminary data.</text>
</comment>
<dbReference type="Gene3D" id="3.40.50.1820">
    <property type="entry name" value="alpha/beta hydrolase"/>
    <property type="match status" value="1"/>
</dbReference>
<feature type="region of interest" description="Disordered" evidence="5">
    <location>
        <begin position="85"/>
        <end position="143"/>
    </location>
</feature>
<feature type="signal peptide" evidence="6">
    <location>
        <begin position="1"/>
        <end position="22"/>
    </location>
</feature>